<dbReference type="EMBL" id="CP029192">
    <property type="protein sequence ID" value="QES33492.1"/>
    <property type="molecule type" value="Genomic_DNA"/>
</dbReference>
<dbReference type="Pfam" id="PF05962">
    <property type="entry name" value="HutD"/>
    <property type="match status" value="1"/>
</dbReference>
<reference evidence="1 2" key="1">
    <citation type="submission" date="2018-05" db="EMBL/GenBank/DDBJ databases">
        <title>Streptomyces venezuelae.</title>
        <authorList>
            <person name="Kim W."/>
            <person name="Lee N."/>
            <person name="Cho B.-K."/>
        </authorList>
    </citation>
    <scope>NUCLEOTIDE SEQUENCE [LARGE SCALE GENOMIC DNA]</scope>
    <source>
        <strain evidence="1 2">ATCC 14584</strain>
    </source>
</reference>
<gene>
    <name evidence="1" type="ORF">DEJ48_08890</name>
</gene>
<accession>A0A5P2BSN6</accession>
<dbReference type="PANTHER" id="PTHR37943:SF1">
    <property type="entry name" value="PROTEIN VES"/>
    <property type="match status" value="1"/>
</dbReference>
<proteinExistence type="predicted"/>
<dbReference type="InterPro" id="IPR014710">
    <property type="entry name" value="RmlC-like_jellyroll"/>
</dbReference>
<evidence type="ECO:0000313" key="2">
    <source>
        <dbReference type="Proteomes" id="UP000322927"/>
    </source>
</evidence>
<sequence>MNEGVLRWSAYRAVPWKNGGGTTREVAKGADWRVSVADVAGDGPFSHFPDTDRVITPVEGEGMLLTFSGTRQRVAPLTPFAFPGDAPTDCHLPSGPVRNLNVMTRRGRATARVRIVDVTVSGGAEPGCEADEILLLMPVTEGLTLLTPDGRTTPLARLDGVRRDTPGTVRLRGEGKAAEIRITATP</sequence>
<dbReference type="Proteomes" id="UP000322927">
    <property type="component" value="Chromosome"/>
</dbReference>
<name>A0A5P2BSN6_STRVZ</name>
<dbReference type="OrthoDB" id="9800082at2"/>
<dbReference type="InterPro" id="IPR011051">
    <property type="entry name" value="RmlC_Cupin_sf"/>
</dbReference>
<evidence type="ECO:0000313" key="1">
    <source>
        <dbReference type="EMBL" id="QES33492.1"/>
    </source>
</evidence>
<protein>
    <recommendedName>
        <fullName evidence="3">HutD family protein</fullName>
    </recommendedName>
</protein>
<dbReference type="PANTHER" id="PTHR37943">
    <property type="entry name" value="PROTEIN VES"/>
    <property type="match status" value="1"/>
</dbReference>
<dbReference type="Gene3D" id="2.60.120.10">
    <property type="entry name" value="Jelly Rolls"/>
    <property type="match status" value="1"/>
</dbReference>
<dbReference type="RefSeq" id="WP_150215637.1">
    <property type="nucleotide sequence ID" value="NZ_CP029192.1"/>
</dbReference>
<dbReference type="SUPFAM" id="SSF51182">
    <property type="entry name" value="RmlC-like cupins"/>
    <property type="match status" value="1"/>
</dbReference>
<dbReference type="InterPro" id="IPR010282">
    <property type="entry name" value="Uncharacterised_HutD/Ves"/>
</dbReference>
<dbReference type="AlphaFoldDB" id="A0A5P2BSN6"/>
<evidence type="ECO:0008006" key="3">
    <source>
        <dbReference type="Google" id="ProtNLM"/>
    </source>
</evidence>
<organism evidence="1 2">
    <name type="scientific">Streptomyces venezuelae</name>
    <dbReference type="NCBI Taxonomy" id="54571"/>
    <lineage>
        <taxon>Bacteria</taxon>
        <taxon>Bacillati</taxon>
        <taxon>Actinomycetota</taxon>
        <taxon>Actinomycetes</taxon>
        <taxon>Kitasatosporales</taxon>
        <taxon>Streptomycetaceae</taxon>
        <taxon>Streptomyces</taxon>
    </lineage>
</organism>
<dbReference type="CDD" id="cd20293">
    <property type="entry name" value="cupin_HutD_N"/>
    <property type="match status" value="1"/>
</dbReference>